<accession>A0A194XAB1</accession>
<evidence type="ECO:0000313" key="2">
    <source>
        <dbReference type="EMBL" id="KUJ16702.1"/>
    </source>
</evidence>
<dbReference type="AlphaFoldDB" id="A0A194XAB1"/>
<dbReference type="RefSeq" id="XP_018071057.1">
    <property type="nucleotide sequence ID" value="XM_018211242.1"/>
</dbReference>
<protein>
    <submittedName>
        <fullName evidence="2">Uncharacterized protein</fullName>
    </submittedName>
</protein>
<name>A0A194XAB1_MOLSC</name>
<keyword evidence="3" id="KW-1185">Reference proteome</keyword>
<organism evidence="2 3">
    <name type="scientific">Mollisia scopiformis</name>
    <name type="common">Conifer needle endophyte fungus</name>
    <name type="synonym">Phialocephala scopiformis</name>
    <dbReference type="NCBI Taxonomy" id="149040"/>
    <lineage>
        <taxon>Eukaryota</taxon>
        <taxon>Fungi</taxon>
        <taxon>Dikarya</taxon>
        <taxon>Ascomycota</taxon>
        <taxon>Pezizomycotina</taxon>
        <taxon>Leotiomycetes</taxon>
        <taxon>Helotiales</taxon>
        <taxon>Mollisiaceae</taxon>
        <taxon>Mollisia</taxon>
    </lineage>
</organism>
<dbReference type="Proteomes" id="UP000070700">
    <property type="component" value="Unassembled WGS sequence"/>
</dbReference>
<sequence length="167" mass="17272">MRCGPNRNCPCLMLMVAIPQTANASMLYYAQTLIADFIQSAAQAEYASVSVSGCSTFTSVYPSSQSVLDSGAYTFCSCGDDIYGLARGVSGTSTTSWCKGIEATPSGFTQVSTTTHAAKTATQQSINPSAVASSILVIPPPITTTTSTSSTKNPGEPYSLTCAAPFC</sequence>
<proteinExistence type="predicted"/>
<dbReference type="KEGG" id="psco:LY89DRAFT_63047"/>
<evidence type="ECO:0000256" key="1">
    <source>
        <dbReference type="SAM" id="SignalP"/>
    </source>
</evidence>
<gene>
    <name evidence="2" type="ORF">LY89DRAFT_63047</name>
</gene>
<reference evidence="2 3" key="1">
    <citation type="submission" date="2015-10" db="EMBL/GenBank/DDBJ databases">
        <title>Full genome of DAOMC 229536 Phialocephala scopiformis, a fungal endophyte of spruce producing the potent anti-insectan compound rugulosin.</title>
        <authorList>
            <consortium name="DOE Joint Genome Institute"/>
            <person name="Walker A.K."/>
            <person name="Frasz S.L."/>
            <person name="Seifert K.A."/>
            <person name="Miller J.D."/>
            <person name="Mondo S.J."/>
            <person name="Labutti K."/>
            <person name="Lipzen A."/>
            <person name="Dockter R."/>
            <person name="Kennedy M."/>
            <person name="Grigoriev I.V."/>
            <person name="Spatafora J.W."/>
        </authorList>
    </citation>
    <scope>NUCLEOTIDE SEQUENCE [LARGE SCALE GENOMIC DNA]</scope>
    <source>
        <strain evidence="2 3">CBS 120377</strain>
    </source>
</reference>
<feature type="signal peptide" evidence="1">
    <location>
        <begin position="1"/>
        <end position="24"/>
    </location>
</feature>
<dbReference type="GeneID" id="28820968"/>
<dbReference type="InParanoid" id="A0A194XAB1"/>
<keyword evidence="1" id="KW-0732">Signal</keyword>
<feature type="chain" id="PRO_5008268006" evidence="1">
    <location>
        <begin position="25"/>
        <end position="167"/>
    </location>
</feature>
<evidence type="ECO:0000313" key="3">
    <source>
        <dbReference type="Proteomes" id="UP000070700"/>
    </source>
</evidence>
<dbReference type="EMBL" id="KQ947415">
    <property type="protein sequence ID" value="KUJ16702.1"/>
    <property type="molecule type" value="Genomic_DNA"/>
</dbReference>